<evidence type="ECO:0000256" key="5">
    <source>
        <dbReference type="SAM" id="SignalP"/>
    </source>
</evidence>
<keyword evidence="4" id="KW-0812">Transmembrane</keyword>
<evidence type="ECO:0000256" key="1">
    <source>
        <dbReference type="ARBA" id="ARBA00022801"/>
    </source>
</evidence>
<gene>
    <name evidence="7" type="ORF">Uis4E_0477</name>
</gene>
<protein>
    <submittedName>
        <fullName evidence="7">Bacterial group 2 Ig-like protein</fullName>
    </submittedName>
</protein>
<feature type="domain" description="BIG2" evidence="6">
    <location>
        <begin position="264"/>
        <end position="346"/>
    </location>
</feature>
<feature type="signal peptide" evidence="5">
    <location>
        <begin position="1"/>
        <end position="26"/>
    </location>
</feature>
<dbReference type="SMART" id="SM00635">
    <property type="entry name" value="BID_2"/>
    <property type="match status" value="1"/>
</dbReference>
<evidence type="ECO:0000256" key="3">
    <source>
        <dbReference type="SAM" id="MobiDB-lite"/>
    </source>
</evidence>
<dbReference type="Pfam" id="PF20578">
    <property type="entry name" value="aBig_2"/>
    <property type="match status" value="1"/>
</dbReference>
<keyword evidence="4" id="KW-1133">Transmembrane helix</keyword>
<name>A0A2N5J5A0_9BIFI</name>
<evidence type="ECO:0000259" key="6">
    <source>
        <dbReference type="SMART" id="SM00635"/>
    </source>
</evidence>
<dbReference type="AlphaFoldDB" id="A0A2N5J5A0"/>
<sequence>MNHWKKAVALIATVPMLAAFAPAATAADATTAVAQSAPAVTAAADTAPTLLASWDFTGKNGTSSGAIADSTGKYNLTLNGGAKIEQYGDRNNNESLSLRGGGQYAQIDDQLFKDAGDSFTMEFATKTRHDDSGKFFSFIVGKDGSNDSNTTDQANANKYLMFYNSKTAVKGVISNNNWGNEQGAKVSVANNDNVWHNFKIVVDGTKLAVFRDGTPIIFKADTGITMGDLGAYTTYIGKSFYNGDEYWNGAMDDIKVYKGAELASPTGVTISGDGVVDGKLALTEKSTAKLTATVTPDDAVSKNVTWSSSDEGVAKISDDGTVTAVKAGSATITATTEIGDVKAELPVTVNPLDAKSAATEDLDSAISALKTTTTENLPLVAEGTKNGSAITWTSSDPKLITGTKADYKAPSVGAADPYQGAGVVTRPAYGDGDSKPVTLTATASYNGGEKVTKTVEITVKEKTRVAPNTAYAAATFESDNANGGERIWMASTEENDFFTFKTRNGGNPVITSNSDTKGLRDPYIIKSHEGDKYYMIATDLRVYAPGVGWGESQRVGSLKLEVWESTDMVNWTRTNAEDGDTGIKVNSDDAGMTWAPEAFWDDSLNAYLVFFSSRMYTDEAHTQAVKGKNGGAYNIVRYAITRDFKTYTAPVDWQDTGYSRIDTTVFKIGDYYYRLTKNEEGGAAGQYITTGKSSFLERSKVLTAPTTEASPDNDPETGWQLLDQNLLPFEGAETIALNKGDKNQNDEGDAYILMSDSGGYQPFMTNVRALESTSWTNRLSQTAGWNTQKNHGPNVLGRVYSTGMPDKTRHGGFVAIPEAVSDAMKNWTTVQAVGSTTTLAYDEASRTLTATVKADDTGTVAGSVKFAVADGWSETVKLDADGKASVTVPAAVAGDITATYDGYTDGLVKSSVSDPVEVKQGENPTQPEITITGEGVKDGAVTLKAGDELDLHASLAQGDAATADDELVWGDPSDPSVVAYVDQGANPAAGTRRVKALKVGTATIVVSSKADSNVKATLTIKVVKADGGTTPDKGDTTKPETKPNDTKKPALSATGSAIAGLTVLGTAVLAAGIALTLWRKRQA</sequence>
<dbReference type="Proteomes" id="UP000235034">
    <property type="component" value="Unassembled WGS sequence"/>
</dbReference>
<keyword evidence="4" id="KW-0472">Membrane</keyword>
<accession>A0A2N5J5A0</accession>
<comment type="caution">
    <text evidence="7">The sequence shown here is derived from an EMBL/GenBank/DDBJ whole genome shotgun (WGS) entry which is preliminary data.</text>
</comment>
<dbReference type="Pfam" id="PF02368">
    <property type="entry name" value="Big_2"/>
    <property type="match status" value="1"/>
</dbReference>
<feature type="chain" id="PRO_5014730198" evidence="5">
    <location>
        <begin position="27"/>
        <end position="1083"/>
    </location>
</feature>
<keyword evidence="2" id="KW-0326">Glycosidase</keyword>
<dbReference type="InterPro" id="IPR003343">
    <property type="entry name" value="Big_2"/>
</dbReference>
<dbReference type="InterPro" id="IPR023296">
    <property type="entry name" value="Glyco_hydro_beta-prop_sf"/>
</dbReference>
<dbReference type="CDD" id="cd08983">
    <property type="entry name" value="GH43_Bt3655-like"/>
    <property type="match status" value="1"/>
</dbReference>
<dbReference type="SUPFAM" id="SSF49373">
    <property type="entry name" value="Invasin/intimin cell-adhesion fragments"/>
    <property type="match status" value="1"/>
</dbReference>
<feature type="transmembrane region" description="Helical" evidence="4">
    <location>
        <begin position="1057"/>
        <end position="1078"/>
    </location>
</feature>
<reference evidence="7 8" key="1">
    <citation type="submission" date="2017-07" db="EMBL/GenBank/DDBJ databases">
        <title>Bifidobacterium novel species.</title>
        <authorList>
            <person name="Lugli G.A."/>
            <person name="Milani C."/>
            <person name="Duranti S."/>
            <person name="Mangifesta M."/>
        </authorList>
    </citation>
    <scope>NUCLEOTIDE SEQUENCE [LARGE SCALE GENOMIC DNA]</scope>
    <source>
        <strain evidence="7 8">77</strain>
    </source>
</reference>
<organism evidence="7 8">
    <name type="scientific">Bifidobacterium parmae</name>
    <dbReference type="NCBI Taxonomy" id="361854"/>
    <lineage>
        <taxon>Bacteria</taxon>
        <taxon>Bacillati</taxon>
        <taxon>Actinomycetota</taxon>
        <taxon>Actinomycetes</taxon>
        <taxon>Bifidobacteriales</taxon>
        <taxon>Bifidobacteriaceae</taxon>
        <taxon>Bifidobacterium</taxon>
    </lineage>
</organism>
<dbReference type="RefSeq" id="WP_243394283.1">
    <property type="nucleotide sequence ID" value="NZ_NMWT01000004.1"/>
</dbReference>
<dbReference type="PANTHER" id="PTHR43301">
    <property type="entry name" value="ARABINAN ENDO-1,5-ALPHA-L-ARABINOSIDASE"/>
    <property type="match status" value="1"/>
</dbReference>
<dbReference type="Gene3D" id="2.115.10.20">
    <property type="entry name" value="Glycosyl hydrolase domain, family 43"/>
    <property type="match status" value="1"/>
</dbReference>
<feature type="compositionally biased region" description="Basic and acidic residues" evidence="3">
    <location>
        <begin position="1032"/>
        <end position="1048"/>
    </location>
</feature>
<dbReference type="Gene3D" id="2.60.120.200">
    <property type="match status" value="1"/>
</dbReference>
<dbReference type="InterPro" id="IPR046780">
    <property type="entry name" value="aBig_2"/>
</dbReference>
<dbReference type="Gene3D" id="2.60.40.10">
    <property type="entry name" value="Immunoglobulins"/>
    <property type="match status" value="1"/>
</dbReference>
<dbReference type="SUPFAM" id="SSF75005">
    <property type="entry name" value="Arabinanase/levansucrase/invertase"/>
    <property type="match status" value="1"/>
</dbReference>
<dbReference type="SUPFAM" id="SSF49899">
    <property type="entry name" value="Concanavalin A-like lectins/glucanases"/>
    <property type="match status" value="1"/>
</dbReference>
<dbReference type="Pfam" id="PF13385">
    <property type="entry name" value="Laminin_G_3"/>
    <property type="match status" value="1"/>
</dbReference>
<dbReference type="PANTHER" id="PTHR43301:SF3">
    <property type="entry name" value="ARABINAN ENDO-1,5-ALPHA-L-ARABINOSIDASE A-RELATED"/>
    <property type="match status" value="1"/>
</dbReference>
<dbReference type="Gene3D" id="2.60.40.1080">
    <property type="match status" value="2"/>
</dbReference>
<evidence type="ECO:0000256" key="4">
    <source>
        <dbReference type="SAM" id="Phobius"/>
    </source>
</evidence>
<dbReference type="InterPro" id="IPR013320">
    <property type="entry name" value="ConA-like_dom_sf"/>
</dbReference>
<dbReference type="InterPro" id="IPR050727">
    <property type="entry name" value="GH43_arabinanases"/>
</dbReference>
<feature type="region of interest" description="Disordered" evidence="3">
    <location>
        <begin position="1025"/>
        <end position="1051"/>
    </location>
</feature>
<evidence type="ECO:0000256" key="2">
    <source>
        <dbReference type="ARBA" id="ARBA00023295"/>
    </source>
</evidence>
<dbReference type="InterPro" id="IPR008964">
    <property type="entry name" value="Invasin/intimin_cell_adhesion"/>
</dbReference>
<dbReference type="InterPro" id="IPR013783">
    <property type="entry name" value="Ig-like_fold"/>
</dbReference>
<evidence type="ECO:0000313" key="7">
    <source>
        <dbReference type="EMBL" id="PLS29388.1"/>
    </source>
</evidence>
<dbReference type="GO" id="GO:0016798">
    <property type="term" value="F:hydrolase activity, acting on glycosyl bonds"/>
    <property type="evidence" value="ECO:0007669"/>
    <property type="project" value="UniProtKB-KW"/>
</dbReference>
<keyword evidence="8" id="KW-1185">Reference proteome</keyword>
<keyword evidence="5" id="KW-0732">Signal</keyword>
<dbReference type="EMBL" id="NMWT01000004">
    <property type="protein sequence ID" value="PLS29388.1"/>
    <property type="molecule type" value="Genomic_DNA"/>
</dbReference>
<evidence type="ECO:0000313" key="8">
    <source>
        <dbReference type="Proteomes" id="UP000235034"/>
    </source>
</evidence>
<proteinExistence type="predicted"/>
<dbReference type="GO" id="GO:0005975">
    <property type="term" value="P:carbohydrate metabolic process"/>
    <property type="evidence" value="ECO:0007669"/>
    <property type="project" value="UniProtKB-ARBA"/>
</dbReference>
<keyword evidence="1" id="KW-0378">Hydrolase</keyword>